<dbReference type="InterPro" id="IPR000539">
    <property type="entry name" value="Frizzled/Smoothened_7TM"/>
</dbReference>
<keyword evidence="7" id="KW-1015">Disulfide bond</keyword>
<organism evidence="15 16">
    <name type="scientific">Galendromus occidentalis</name>
    <name type="common">western predatory mite</name>
    <dbReference type="NCBI Taxonomy" id="34638"/>
    <lineage>
        <taxon>Eukaryota</taxon>
        <taxon>Metazoa</taxon>
        <taxon>Ecdysozoa</taxon>
        <taxon>Arthropoda</taxon>
        <taxon>Chelicerata</taxon>
        <taxon>Arachnida</taxon>
        <taxon>Acari</taxon>
        <taxon>Parasitiformes</taxon>
        <taxon>Mesostigmata</taxon>
        <taxon>Gamasina</taxon>
        <taxon>Phytoseioidea</taxon>
        <taxon>Phytoseiidae</taxon>
        <taxon>Typhlodrominae</taxon>
        <taxon>Galendromus</taxon>
    </lineage>
</organism>
<dbReference type="PANTHER" id="PTHR11309:SF35">
    <property type="entry name" value="PROTEIN SMOOTHENED"/>
    <property type="match status" value="1"/>
</dbReference>
<feature type="transmembrane region" description="Helical" evidence="11">
    <location>
        <begin position="369"/>
        <end position="391"/>
    </location>
</feature>
<comment type="subcellular location">
    <subcellularLocation>
        <location evidence="1">Membrane</location>
        <topology evidence="1">Multi-pass membrane protein</topology>
    </subcellularLocation>
</comment>
<evidence type="ECO:0000256" key="12">
    <source>
        <dbReference type="SAM" id="SignalP"/>
    </source>
</evidence>
<dbReference type="InterPro" id="IPR036790">
    <property type="entry name" value="Frizzled_dom_sf"/>
</dbReference>
<dbReference type="PANTHER" id="PTHR11309">
    <property type="entry name" value="FRIZZLED"/>
    <property type="match status" value="1"/>
</dbReference>
<feature type="transmembrane region" description="Helical" evidence="11">
    <location>
        <begin position="333"/>
        <end position="349"/>
    </location>
</feature>
<feature type="transmembrane region" description="Helical" evidence="11">
    <location>
        <begin position="499"/>
        <end position="520"/>
    </location>
</feature>
<comment type="caution">
    <text evidence="9">Lacks conserved residue(s) required for the propagation of feature annotation.</text>
</comment>
<dbReference type="CTD" id="6608"/>
<dbReference type="InterPro" id="IPR015526">
    <property type="entry name" value="Frizzled/SFRP"/>
</dbReference>
<feature type="region of interest" description="Disordered" evidence="10">
    <location>
        <begin position="616"/>
        <end position="639"/>
    </location>
</feature>
<dbReference type="Gene3D" id="1.20.1070.10">
    <property type="entry name" value="Rhodopsin 7-helix transmembrane proteins"/>
    <property type="match status" value="1"/>
</dbReference>
<feature type="transmembrane region" description="Helical" evidence="11">
    <location>
        <begin position="240"/>
        <end position="261"/>
    </location>
</feature>
<feature type="domain" description="FZ" evidence="13">
    <location>
        <begin position="34"/>
        <end position="169"/>
    </location>
</feature>
<dbReference type="RefSeq" id="XP_003747064.1">
    <property type="nucleotide sequence ID" value="XM_003747016.2"/>
</dbReference>
<evidence type="ECO:0000313" key="15">
    <source>
        <dbReference type="Proteomes" id="UP000694867"/>
    </source>
</evidence>
<dbReference type="GO" id="GO:0005113">
    <property type="term" value="F:patched binding"/>
    <property type="evidence" value="ECO:0007669"/>
    <property type="project" value="TreeGrafter"/>
</dbReference>
<dbReference type="GO" id="GO:0005886">
    <property type="term" value="C:plasma membrane"/>
    <property type="evidence" value="ECO:0007669"/>
    <property type="project" value="TreeGrafter"/>
</dbReference>
<feature type="domain" description="G-protein coupled receptors family 2 profile 2" evidence="14">
    <location>
        <begin position="204"/>
        <end position="470"/>
    </location>
</feature>
<name>A0AAJ6QXH9_9ACAR</name>
<keyword evidence="3" id="KW-0217">Developmental protein</keyword>
<keyword evidence="6 11" id="KW-0472">Membrane</keyword>
<dbReference type="PROSITE" id="PS50261">
    <property type="entry name" value="G_PROTEIN_RECEP_F2_4"/>
    <property type="match status" value="1"/>
</dbReference>
<keyword evidence="4 11" id="KW-0812">Transmembrane</keyword>
<evidence type="ECO:0000256" key="9">
    <source>
        <dbReference type="PROSITE-ProRule" id="PRU00090"/>
    </source>
</evidence>
<protein>
    <submittedName>
        <fullName evidence="16">Smoothened homolog</fullName>
    </submittedName>
</protein>
<sequence length="836" mass="93517">MRFFASVLTASVCVLWTEAATHDAISGQKKADCDHPAKCEVGENLTCFHNTLSYSSTSLELVDDVENLLSVDEKLEQWKTALSRIPRCWRLVQPLLCSLYRPPCTNGSVPLPSYILCDRARTACRIAATRGIQWPHFLSCERDIFRKECKHDVKTFRIPSNVTRECMSPLVYTANQESWYPEIDECGISCRQHPLLSTGEQSSMHEFVVWITALSATCCLLSVATYLTDWESSKKYPAVTGFYVSVCLLIVCVGYSAQFFVGADGILCKKDGTIRQGEPNAEENFACLTVFIACYYFLFAALAWIVVMCYAWSESLLRSSSRGGISEGHTTHIIAWSIPFMLTLTAMAVSEVEADSVLGICFVSQNSIYARLGFVLLPSSIGILFAFALLARLEYKLMKLKSKSYDENTQRSALDDKTLENVEKAIRWLCIVLVFLSLLLLVNLYCHIYEFRHASAWRRSLREHLSCRANLRHNSGELFNNEIVTCEPKSKPSIAMLKIHLSVFLFACVANLLATLHLVATDAWTTLRKKIGDPPAVTSRHLKKKNLIADAFEILRREQEAEEEDGAPDSVSQSFQPGWPGVLQPLRVVPSPAMIARRYSSTSDVSRQAATWAQTMARKRKTRKERDRHRVVEKTTSTGDLGGPYGVTTPLIPQIAAALPMVNKCFTNKKNLINPPFTHGMSGESRNNNLSPFRPKFPSISPRSVSQSPLKAVYATPSTQAPIAYIPPMFPVLNPYTGYPINPYSPFYMPPPHMMATAMCNEFVPFPDVDNIKSPLIPLRAHETGSEASFKMPLPSDTEYDTEAYRPQTAIPRDARQPRSGKLSVMPKKTSGFFSS</sequence>
<dbReference type="GO" id="GO:0030425">
    <property type="term" value="C:dendrite"/>
    <property type="evidence" value="ECO:0007669"/>
    <property type="project" value="TreeGrafter"/>
</dbReference>
<dbReference type="GO" id="GO:0005929">
    <property type="term" value="C:cilium"/>
    <property type="evidence" value="ECO:0007669"/>
    <property type="project" value="TreeGrafter"/>
</dbReference>
<evidence type="ECO:0000259" key="13">
    <source>
        <dbReference type="PROSITE" id="PS50038"/>
    </source>
</evidence>
<evidence type="ECO:0000256" key="8">
    <source>
        <dbReference type="ARBA" id="ARBA00023170"/>
    </source>
</evidence>
<evidence type="ECO:0000256" key="1">
    <source>
        <dbReference type="ARBA" id="ARBA00004141"/>
    </source>
</evidence>
<feature type="transmembrane region" description="Helical" evidence="11">
    <location>
        <begin position="207"/>
        <end position="228"/>
    </location>
</feature>
<dbReference type="SMART" id="SM01330">
    <property type="entry name" value="Frizzled"/>
    <property type="match status" value="1"/>
</dbReference>
<keyword evidence="12" id="KW-0732">Signal</keyword>
<evidence type="ECO:0000256" key="2">
    <source>
        <dbReference type="ARBA" id="ARBA00008077"/>
    </source>
</evidence>
<feature type="compositionally biased region" description="Basic and acidic residues" evidence="10">
    <location>
        <begin position="624"/>
        <end position="633"/>
    </location>
</feature>
<evidence type="ECO:0000256" key="6">
    <source>
        <dbReference type="ARBA" id="ARBA00023136"/>
    </source>
</evidence>
<feature type="transmembrane region" description="Helical" evidence="11">
    <location>
        <begin position="425"/>
        <end position="445"/>
    </location>
</feature>
<dbReference type="SUPFAM" id="SSF63501">
    <property type="entry name" value="Frizzled cysteine-rich domain"/>
    <property type="match status" value="1"/>
</dbReference>
<keyword evidence="15" id="KW-1185">Reference proteome</keyword>
<dbReference type="KEGG" id="goe:100899152"/>
<dbReference type="GO" id="GO:0007389">
    <property type="term" value="P:pattern specification process"/>
    <property type="evidence" value="ECO:0007669"/>
    <property type="project" value="TreeGrafter"/>
</dbReference>
<dbReference type="Pfam" id="PF01534">
    <property type="entry name" value="Frizzled"/>
    <property type="match status" value="1"/>
</dbReference>
<feature type="transmembrane region" description="Helical" evidence="11">
    <location>
        <begin position="288"/>
        <end position="312"/>
    </location>
</feature>
<comment type="similarity">
    <text evidence="2">Belongs to the G-protein coupled receptor Fz/Smo family.</text>
</comment>
<feature type="signal peptide" evidence="12">
    <location>
        <begin position="1"/>
        <end position="19"/>
    </location>
</feature>
<dbReference type="GO" id="GO:0007417">
    <property type="term" value="P:central nervous system development"/>
    <property type="evidence" value="ECO:0007669"/>
    <property type="project" value="TreeGrafter"/>
</dbReference>
<dbReference type="GeneID" id="100899152"/>
<dbReference type="GO" id="GO:0004888">
    <property type="term" value="F:transmembrane signaling receptor activity"/>
    <property type="evidence" value="ECO:0007669"/>
    <property type="project" value="InterPro"/>
</dbReference>
<dbReference type="Pfam" id="PF01392">
    <property type="entry name" value="Fz"/>
    <property type="match status" value="1"/>
</dbReference>
<dbReference type="GO" id="GO:0071679">
    <property type="term" value="P:commissural neuron axon guidance"/>
    <property type="evidence" value="ECO:0007669"/>
    <property type="project" value="TreeGrafter"/>
</dbReference>
<dbReference type="InterPro" id="IPR017981">
    <property type="entry name" value="GPCR_2-like_7TM"/>
</dbReference>
<dbReference type="PRINTS" id="PR00489">
    <property type="entry name" value="FRIZZLED"/>
</dbReference>
<dbReference type="PROSITE" id="PS50038">
    <property type="entry name" value="FZ"/>
    <property type="match status" value="1"/>
</dbReference>
<proteinExistence type="inferred from homology"/>
<accession>A0AAJ6QXH9</accession>
<reference evidence="16" key="1">
    <citation type="submission" date="2025-08" db="UniProtKB">
        <authorList>
            <consortium name="RefSeq"/>
        </authorList>
    </citation>
    <scope>IDENTIFICATION</scope>
</reference>
<dbReference type="SMART" id="SM00063">
    <property type="entry name" value="FRI"/>
    <property type="match status" value="1"/>
</dbReference>
<feature type="chain" id="PRO_5042507865" evidence="12">
    <location>
        <begin position="20"/>
        <end position="836"/>
    </location>
</feature>
<keyword evidence="5 11" id="KW-1133">Transmembrane helix</keyword>
<evidence type="ECO:0000256" key="11">
    <source>
        <dbReference type="SAM" id="Phobius"/>
    </source>
</evidence>
<evidence type="ECO:0000256" key="10">
    <source>
        <dbReference type="SAM" id="MobiDB-lite"/>
    </source>
</evidence>
<evidence type="ECO:0000313" key="16">
    <source>
        <dbReference type="RefSeq" id="XP_003747064.1"/>
    </source>
</evidence>
<evidence type="ECO:0000256" key="4">
    <source>
        <dbReference type="ARBA" id="ARBA00022692"/>
    </source>
</evidence>
<evidence type="ECO:0000256" key="3">
    <source>
        <dbReference type="ARBA" id="ARBA00022473"/>
    </source>
</evidence>
<gene>
    <name evidence="16" type="primary">LOC100899152</name>
</gene>
<dbReference type="GO" id="GO:0007224">
    <property type="term" value="P:smoothened signaling pathway"/>
    <property type="evidence" value="ECO:0007669"/>
    <property type="project" value="TreeGrafter"/>
</dbReference>
<dbReference type="AlphaFoldDB" id="A0AAJ6QXH9"/>
<keyword evidence="8" id="KW-0675">Receptor</keyword>
<dbReference type="Proteomes" id="UP000694867">
    <property type="component" value="Unplaced"/>
</dbReference>
<evidence type="ECO:0000256" key="7">
    <source>
        <dbReference type="ARBA" id="ARBA00023157"/>
    </source>
</evidence>
<dbReference type="InterPro" id="IPR020067">
    <property type="entry name" value="Frizzled_dom"/>
</dbReference>
<feature type="region of interest" description="Disordered" evidence="10">
    <location>
        <begin position="804"/>
        <end position="836"/>
    </location>
</feature>
<dbReference type="Gene3D" id="1.10.2000.10">
    <property type="entry name" value="Frizzled cysteine-rich domain"/>
    <property type="match status" value="1"/>
</dbReference>
<evidence type="ECO:0000256" key="5">
    <source>
        <dbReference type="ARBA" id="ARBA00022989"/>
    </source>
</evidence>
<evidence type="ECO:0000259" key="14">
    <source>
        <dbReference type="PROSITE" id="PS50261"/>
    </source>
</evidence>